<dbReference type="Proteomes" id="UP000316253">
    <property type="component" value="Unassembled WGS sequence"/>
</dbReference>
<dbReference type="AlphaFoldDB" id="A0A554JBW3"/>
<comment type="caution">
    <text evidence="1">The sequence shown here is derived from an EMBL/GenBank/DDBJ whole genome shotgun (WGS) entry which is preliminary data.</text>
</comment>
<organism evidence="1 2">
    <name type="scientific">Candidatus Berkelbacteria bacterium Gr01-1014_85</name>
    <dbReference type="NCBI Taxonomy" id="2017150"/>
    <lineage>
        <taxon>Bacteria</taxon>
        <taxon>Candidatus Berkelbacteria</taxon>
    </lineage>
</organism>
<gene>
    <name evidence="1" type="ORF">CEO22_346</name>
</gene>
<reference evidence="1 2" key="1">
    <citation type="submission" date="2017-08" db="EMBL/GenBank/DDBJ databases">
        <title>Mechanisms for carbon and nitrogen cycling indicate functional differentiation within the Candidate Phyla Radiation.</title>
        <authorList>
            <person name="Danczak R.E."/>
            <person name="Johnston M.D."/>
            <person name="Kenah C."/>
            <person name="Slattery M."/>
            <person name="Wrighton K.C."/>
            <person name="Wilkins M.J."/>
        </authorList>
    </citation>
    <scope>NUCLEOTIDE SEQUENCE [LARGE SCALE GENOMIC DNA]</scope>
    <source>
        <strain evidence="1">Gr01-1014_85</strain>
    </source>
</reference>
<proteinExistence type="predicted"/>
<accession>A0A554JBW3</accession>
<protein>
    <recommendedName>
        <fullName evidence="3">Histidine kinase domain-containing protein</fullName>
    </recommendedName>
</protein>
<sequence length="209" mass="23276">MTNLLILLGLSCLAGVGLGLSLNFALQRRLIRRFLLVDALEPRFLATQRQLNRQGTLKQLAHDLASPLMALELTVPVLDWPVSQEQSAASLANEWRRAVSDWQKISTQAVELCQNYLQSDLQIDRSTDRVSALNDIELPLIDLVHQAIDRVASLTLTKQLSIKLVISSELSLEPDRLQSLMINEVAGQRILVNLLTNAIKASFTREVSS</sequence>
<name>A0A554JBW3_9BACT</name>
<evidence type="ECO:0000313" key="2">
    <source>
        <dbReference type="Proteomes" id="UP000316253"/>
    </source>
</evidence>
<evidence type="ECO:0008006" key="3">
    <source>
        <dbReference type="Google" id="ProtNLM"/>
    </source>
</evidence>
<dbReference type="EMBL" id="VMFD01000026">
    <property type="protein sequence ID" value="TSC65824.1"/>
    <property type="molecule type" value="Genomic_DNA"/>
</dbReference>
<evidence type="ECO:0000313" key="1">
    <source>
        <dbReference type="EMBL" id="TSC65824.1"/>
    </source>
</evidence>